<accession>A0ABV6XXZ8</accession>
<protein>
    <submittedName>
        <fullName evidence="3">Alpha/beta hydrolase</fullName>
    </submittedName>
</protein>
<dbReference type="InterPro" id="IPR029058">
    <property type="entry name" value="AB_hydrolase_fold"/>
</dbReference>
<dbReference type="InterPro" id="IPR050471">
    <property type="entry name" value="AB_hydrolase"/>
</dbReference>
<dbReference type="InterPro" id="IPR000073">
    <property type="entry name" value="AB_hydrolase_1"/>
</dbReference>
<evidence type="ECO:0000259" key="2">
    <source>
        <dbReference type="Pfam" id="PF00561"/>
    </source>
</evidence>
<dbReference type="GO" id="GO:0016787">
    <property type="term" value="F:hydrolase activity"/>
    <property type="evidence" value="ECO:0007669"/>
    <property type="project" value="UniProtKB-KW"/>
</dbReference>
<dbReference type="Proteomes" id="UP001592581">
    <property type="component" value="Unassembled WGS sequence"/>
</dbReference>
<organism evidence="3 4">
    <name type="scientific">Streptacidiphilus jeojiensis</name>
    <dbReference type="NCBI Taxonomy" id="3229225"/>
    <lineage>
        <taxon>Bacteria</taxon>
        <taxon>Bacillati</taxon>
        <taxon>Actinomycetota</taxon>
        <taxon>Actinomycetes</taxon>
        <taxon>Kitasatosporales</taxon>
        <taxon>Streptomycetaceae</taxon>
        <taxon>Streptacidiphilus</taxon>
    </lineage>
</organism>
<sequence>MTEPVPRGPVEAATTSRPHHTKGHGVPELQVRTADGRTLTAAVAGDPDGAPVFLLHGTPGSRVGQLPPERRLYRLGIRVVTYDRPGYGRSDRQPGRRISDAAADVAAVADRLQLRTFGVVGRSGGCPHALACAALLPERVTRVAALVSIAPRDAAGLNWFEGMTESNIRAYTVGERSLDLLALEIKGRVAAMREQPRLLLESLRHELPDADLAVIADAGVRSSLARAHNEAVRAGADGWIDDVVAFLRPWGFDLGAITRPVELWHGADDIFSPVAHTRWLGSRIPGAQVRVEQRAAHFKAWHVLLDVLTRAAADAPAGEALR</sequence>
<feature type="region of interest" description="Disordered" evidence="1">
    <location>
        <begin position="1"/>
        <end position="27"/>
    </location>
</feature>
<evidence type="ECO:0000313" key="3">
    <source>
        <dbReference type="EMBL" id="MFC1443142.1"/>
    </source>
</evidence>
<dbReference type="RefSeq" id="WP_380568194.1">
    <property type="nucleotide sequence ID" value="NZ_JBEUKS010000015.1"/>
</dbReference>
<name>A0ABV6XXZ8_9ACTN</name>
<keyword evidence="3" id="KW-0378">Hydrolase</keyword>
<dbReference type="EMBL" id="JBEUKS010000015">
    <property type="protein sequence ID" value="MFC1443142.1"/>
    <property type="molecule type" value="Genomic_DNA"/>
</dbReference>
<comment type="caution">
    <text evidence="3">The sequence shown here is derived from an EMBL/GenBank/DDBJ whole genome shotgun (WGS) entry which is preliminary data.</text>
</comment>
<dbReference type="PANTHER" id="PTHR43433:SF10">
    <property type="entry name" value="AB HYDROLASE-1 DOMAIN-CONTAINING PROTEIN"/>
    <property type="match status" value="1"/>
</dbReference>
<reference evidence="3 4" key="1">
    <citation type="submission" date="2024-06" db="EMBL/GenBank/DDBJ databases">
        <authorList>
            <person name="Lee S.D."/>
        </authorList>
    </citation>
    <scope>NUCLEOTIDE SEQUENCE [LARGE SCALE GENOMIC DNA]</scope>
    <source>
        <strain evidence="3 4">N1-10</strain>
    </source>
</reference>
<dbReference type="PANTHER" id="PTHR43433">
    <property type="entry name" value="HYDROLASE, ALPHA/BETA FOLD FAMILY PROTEIN"/>
    <property type="match status" value="1"/>
</dbReference>
<dbReference type="Gene3D" id="3.40.50.1820">
    <property type="entry name" value="alpha/beta hydrolase"/>
    <property type="match status" value="1"/>
</dbReference>
<keyword evidence="4" id="KW-1185">Reference proteome</keyword>
<dbReference type="PRINTS" id="PR00111">
    <property type="entry name" value="ABHYDROLASE"/>
</dbReference>
<gene>
    <name evidence="3" type="ORF">ABUW04_33390</name>
</gene>
<feature type="domain" description="AB hydrolase-1" evidence="2">
    <location>
        <begin position="51"/>
        <end position="298"/>
    </location>
</feature>
<proteinExistence type="predicted"/>
<dbReference type="SUPFAM" id="SSF53474">
    <property type="entry name" value="alpha/beta-Hydrolases"/>
    <property type="match status" value="1"/>
</dbReference>
<dbReference type="Pfam" id="PF00561">
    <property type="entry name" value="Abhydrolase_1"/>
    <property type="match status" value="1"/>
</dbReference>
<evidence type="ECO:0000313" key="4">
    <source>
        <dbReference type="Proteomes" id="UP001592581"/>
    </source>
</evidence>
<evidence type="ECO:0000256" key="1">
    <source>
        <dbReference type="SAM" id="MobiDB-lite"/>
    </source>
</evidence>